<dbReference type="SUPFAM" id="SSF56112">
    <property type="entry name" value="Protein kinase-like (PK-like)"/>
    <property type="match status" value="1"/>
</dbReference>
<feature type="region of interest" description="Disordered" evidence="1">
    <location>
        <begin position="1"/>
        <end position="45"/>
    </location>
</feature>
<comment type="caution">
    <text evidence="4">The sequence shown here is derived from an EMBL/GenBank/DDBJ whole genome shotgun (WGS) entry which is preliminary data.</text>
</comment>
<dbReference type="EMBL" id="ASGP02000001">
    <property type="protein sequence ID" value="KAH9528881.1"/>
    <property type="molecule type" value="Genomic_DNA"/>
</dbReference>
<dbReference type="GO" id="GO:0005634">
    <property type="term" value="C:nucleus"/>
    <property type="evidence" value="ECO:0007669"/>
    <property type="project" value="TreeGrafter"/>
</dbReference>
<dbReference type="Pfam" id="PF00069">
    <property type="entry name" value="Pkinase"/>
    <property type="match status" value="1"/>
</dbReference>
<dbReference type="PANTHER" id="PTHR24345">
    <property type="entry name" value="SERINE/THREONINE-PROTEIN KINASE PLK"/>
    <property type="match status" value="1"/>
</dbReference>
<proteinExistence type="predicted"/>
<protein>
    <submittedName>
        <fullName evidence="4">CBL-interacting serine/threonine-protein kinase 20</fullName>
    </submittedName>
    <submittedName>
        <fullName evidence="3">Serine/threonine kinase-like protein</fullName>
    </submittedName>
</protein>
<evidence type="ECO:0000256" key="1">
    <source>
        <dbReference type="SAM" id="MobiDB-lite"/>
    </source>
</evidence>
<reference evidence="3" key="3">
    <citation type="journal article" date="2021" name="World Allergy Organ. J.">
        <title>Chromosome-level assembly of Dermatophagoides farinae genome and transcriptome reveals two novel allergens Der f 37 and Der f 39.</title>
        <authorList>
            <person name="Chen J."/>
            <person name="Cai Z."/>
            <person name="Fan D."/>
            <person name="Hu J."/>
            <person name="Hou Y."/>
            <person name="He Y."/>
            <person name="Zhang Z."/>
            <person name="Zhao Z."/>
            <person name="Gao P."/>
            <person name="Hu W."/>
            <person name="Sun J."/>
            <person name="Li J."/>
            <person name="Ji K."/>
        </authorList>
    </citation>
    <scope>NUCLEOTIDE SEQUENCE</scope>
    <source>
        <strain evidence="3">JKM2019</strain>
    </source>
</reference>
<dbReference type="OrthoDB" id="6489611at2759"/>
<dbReference type="InterPro" id="IPR011009">
    <property type="entry name" value="Kinase-like_dom_sf"/>
</dbReference>
<reference evidence="3" key="2">
    <citation type="submission" date="2020-06" db="EMBL/GenBank/DDBJ databases">
        <authorList>
            <person name="Ji K."/>
            <person name="Li J."/>
        </authorList>
    </citation>
    <scope>NUCLEOTIDE SEQUENCE</scope>
    <source>
        <strain evidence="3">JKM2019</strain>
        <tissue evidence="3">Whole body</tissue>
    </source>
</reference>
<dbReference type="EMBL" id="SDOV01000004">
    <property type="protein sequence ID" value="KAH7641854.1"/>
    <property type="molecule type" value="Genomic_DNA"/>
</dbReference>
<name>A0A922L9Z0_DERFA</name>
<dbReference type="GO" id="GO:0005524">
    <property type="term" value="F:ATP binding"/>
    <property type="evidence" value="ECO:0007669"/>
    <property type="project" value="InterPro"/>
</dbReference>
<dbReference type="InterPro" id="IPR000719">
    <property type="entry name" value="Prot_kinase_dom"/>
</dbReference>
<evidence type="ECO:0000259" key="2">
    <source>
        <dbReference type="PROSITE" id="PS50011"/>
    </source>
</evidence>
<dbReference type="GO" id="GO:0004672">
    <property type="term" value="F:protein kinase activity"/>
    <property type="evidence" value="ECO:0007669"/>
    <property type="project" value="InterPro"/>
</dbReference>
<reference evidence="4" key="1">
    <citation type="submission" date="2013-05" db="EMBL/GenBank/DDBJ databases">
        <authorList>
            <person name="Yim A.K.Y."/>
            <person name="Chan T.F."/>
            <person name="Ji K.M."/>
            <person name="Liu X.Y."/>
            <person name="Zhou J.W."/>
            <person name="Li R.Q."/>
            <person name="Yang K.Y."/>
            <person name="Li J."/>
            <person name="Li M."/>
            <person name="Law P.T.W."/>
            <person name="Wu Y.L."/>
            <person name="Cai Z.L."/>
            <person name="Qin H."/>
            <person name="Bao Y."/>
            <person name="Leung R.K.K."/>
            <person name="Ng P.K.S."/>
            <person name="Zou J."/>
            <person name="Zhong X.J."/>
            <person name="Ran P.X."/>
            <person name="Zhong N.S."/>
            <person name="Liu Z.G."/>
            <person name="Tsui S.K.W."/>
        </authorList>
    </citation>
    <scope>NUCLEOTIDE SEQUENCE</scope>
    <source>
        <strain evidence="4">Derf</strain>
        <tissue evidence="4">Whole organism</tissue>
    </source>
</reference>
<dbReference type="Proteomes" id="UP000790347">
    <property type="component" value="Unassembled WGS sequence"/>
</dbReference>
<organism evidence="4 5">
    <name type="scientific">Dermatophagoides farinae</name>
    <name type="common">American house dust mite</name>
    <dbReference type="NCBI Taxonomy" id="6954"/>
    <lineage>
        <taxon>Eukaryota</taxon>
        <taxon>Metazoa</taxon>
        <taxon>Ecdysozoa</taxon>
        <taxon>Arthropoda</taxon>
        <taxon>Chelicerata</taxon>
        <taxon>Arachnida</taxon>
        <taxon>Acari</taxon>
        <taxon>Acariformes</taxon>
        <taxon>Sarcoptiformes</taxon>
        <taxon>Astigmata</taxon>
        <taxon>Psoroptidia</taxon>
        <taxon>Analgoidea</taxon>
        <taxon>Pyroglyphidae</taxon>
        <taxon>Dermatophagoidinae</taxon>
        <taxon>Dermatophagoides</taxon>
    </lineage>
</organism>
<dbReference type="Gene3D" id="1.10.510.10">
    <property type="entry name" value="Transferase(Phosphotransferase) domain 1"/>
    <property type="match status" value="1"/>
</dbReference>
<evidence type="ECO:0000313" key="4">
    <source>
        <dbReference type="EMBL" id="KAH9528881.1"/>
    </source>
</evidence>
<evidence type="ECO:0000313" key="5">
    <source>
        <dbReference type="Proteomes" id="UP000790347"/>
    </source>
</evidence>
<sequence>MPFFNHSMAQSMRKSSNDPSFSKSKSKRIQIRSMPGTTDPNQTVARSADPSISLKYTQKISQRKLLFTRSLLRSQIEQLSAQEGALSVRQVPKLFEAFQIDTNNKLNEDSDVQMFPAKNTSMPEYVMMACIYVTQNVDPKNSFYLKVLRHLGRKHPYIVNTWEIFSDDVNVYIFQEFVPRGNLISYVEENPVNERQLCFWARQIYRALDFLGDSGIAHRNIKPNHLLLKPMGNELCIKLTGFKNSIIYWNIEENDVNFCQCLPINQQKSDGPNFQAPEVYGNNNEFFDPIIADLWSFGANLFFTLTQFYPYNIDYPHDNLDEEIWHNVTKIPNISTECQNFLYALMRSNANDRIPFDFIDKDDWFRKSYMIPS</sequence>
<dbReference type="Proteomes" id="UP000828236">
    <property type="component" value="Unassembled WGS sequence"/>
</dbReference>
<dbReference type="AlphaFoldDB" id="A0A922L9Z0"/>
<accession>A0A922L9Z0</accession>
<feature type="compositionally biased region" description="Polar residues" evidence="1">
    <location>
        <begin position="35"/>
        <end position="45"/>
    </location>
</feature>
<dbReference type="PROSITE" id="PS50011">
    <property type="entry name" value="PROTEIN_KINASE_DOM"/>
    <property type="match status" value="1"/>
</dbReference>
<feature type="domain" description="Protein kinase" evidence="2">
    <location>
        <begin position="100"/>
        <end position="365"/>
    </location>
</feature>
<evidence type="ECO:0000313" key="3">
    <source>
        <dbReference type="EMBL" id="KAH7641854.1"/>
    </source>
</evidence>
<keyword evidence="5" id="KW-1185">Reference proteome</keyword>
<keyword evidence="4" id="KW-0418">Kinase</keyword>
<gene>
    <name evidence="4" type="primary">CIPK20_2</name>
    <name evidence="4" type="ORF">DERF_002789</name>
    <name evidence="3" type="ORF">HUG17_4899</name>
</gene>
<reference evidence="4" key="4">
    <citation type="journal article" date="2022" name="Res Sq">
        <title>Comparative Genomics Reveals Insights into the Divergent Evolution of Astigmatic Mites and Household Pest Adaptations.</title>
        <authorList>
            <person name="Xiong Q."/>
            <person name="Wan A.T.-Y."/>
            <person name="Liu X.-Y."/>
            <person name="Fung C.S.-H."/>
            <person name="Xiao X."/>
            <person name="Malainual N."/>
            <person name="Hou J."/>
            <person name="Wang L."/>
            <person name="Wang M."/>
            <person name="Yang K."/>
            <person name="Cui Y."/>
            <person name="Leung E."/>
            <person name="Nong W."/>
            <person name="Shin S.-K."/>
            <person name="Au S."/>
            <person name="Jeong K.Y."/>
            <person name="Chew F.T."/>
            <person name="Hui J."/>
            <person name="Leung T.F."/>
            <person name="Tungtrongchitr A."/>
            <person name="Zhong N."/>
            <person name="Liu Z."/>
            <person name="Tsui S."/>
        </authorList>
    </citation>
    <scope>NUCLEOTIDE SEQUENCE</scope>
    <source>
        <strain evidence="4">Derf</strain>
        <tissue evidence="4">Whole organism</tissue>
    </source>
</reference>
<keyword evidence="4" id="KW-0808">Transferase</keyword>